<keyword evidence="1" id="KW-1133">Transmembrane helix</keyword>
<proteinExistence type="predicted"/>
<reference evidence="2 3" key="1">
    <citation type="submission" date="2019-07" db="EMBL/GenBank/DDBJ databases">
        <title>Whole genome shotgun sequence of Sporosarcina luteola NBRC 105378.</title>
        <authorList>
            <person name="Hosoyama A."/>
            <person name="Uohara A."/>
            <person name="Ohji S."/>
            <person name="Ichikawa N."/>
        </authorList>
    </citation>
    <scope>NUCLEOTIDE SEQUENCE [LARGE SCALE GENOMIC DNA]</scope>
    <source>
        <strain evidence="2 3">NBRC 105378</strain>
    </source>
</reference>
<keyword evidence="3" id="KW-1185">Reference proteome</keyword>
<feature type="transmembrane region" description="Helical" evidence="1">
    <location>
        <begin position="21"/>
        <end position="39"/>
    </location>
</feature>
<dbReference type="RefSeq" id="WP_147055552.1">
    <property type="nucleotide sequence ID" value="NZ_BJYL01000009.1"/>
</dbReference>
<protein>
    <recommendedName>
        <fullName evidence="4">Heme ABC transporter</fullName>
    </recommendedName>
</protein>
<dbReference type="Proteomes" id="UP000321901">
    <property type="component" value="Unassembled WGS sequence"/>
</dbReference>
<organism evidence="2 3">
    <name type="scientific">Sporosarcina luteola</name>
    <dbReference type="NCBI Taxonomy" id="582850"/>
    <lineage>
        <taxon>Bacteria</taxon>
        <taxon>Bacillati</taxon>
        <taxon>Bacillota</taxon>
        <taxon>Bacilli</taxon>
        <taxon>Bacillales</taxon>
        <taxon>Caryophanaceae</taxon>
        <taxon>Sporosarcina</taxon>
    </lineage>
</organism>
<keyword evidence="1" id="KW-0472">Membrane</keyword>
<comment type="caution">
    <text evidence="2">The sequence shown here is derived from an EMBL/GenBank/DDBJ whole genome shotgun (WGS) entry which is preliminary data.</text>
</comment>
<dbReference type="EMBL" id="BJYL01000009">
    <property type="protein sequence ID" value="GEN82469.1"/>
    <property type="molecule type" value="Genomic_DNA"/>
</dbReference>
<dbReference type="AlphaFoldDB" id="A0A511Z4V8"/>
<keyword evidence="1" id="KW-0812">Transmembrane</keyword>
<accession>A0A511Z4V8</accession>
<gene>
    <name evidence="2" type="ORF">SLU01_07810</name>
</gene>
<evidence type="ECO:0000313" key="3">
    <source>
        <dbReference type="Proteomes" id="UP000321901"/>
    </source>
</evidence>
<dbReference type="OrthoDB" id="1924966at2"/>
<name>A0A511Z4V8_9BACL</name>
<evidence type="ECO:0000313" key="2">
    <source>
        <dbReference type="EMBL" id="GEN82469.1"/>
    </source>
</evidence>
<feature type="transmembrane region" description="Helical" evidence="1">
    <location>
        <begin position="45"/>
        <end position="65"/>
    </location>
</feature>
<evidence type="ECO:0008006" key="4">
    <source>
        <dbReference type="Google" id="ProtNLM"/>
    </source>
</evidence>
<evidence type="ECO:0000256" key="1">
    <source>
        <dbReference type="SAM" id="Phobius"/>
    </source>
</evidence>
<sequence length="79" mass="8781">MEKRNNTFYDIWGDNVNLRDLLISIVLSIALTLGGYLLAPGEQPWPLVLGLSGGLLAFIISSIIIKPKRKIITDTEEIE</sequence>